<feature type="domain" description="ABC3 transporter permease C-terminal" evidence="7">
    <location>
        <begin position="286"/>
        <end position="400"/>
    </location>
</feature>
<dbReference type="Proteomes" id="UP001172083">
    <property type="component" value="Unassembled WGS sequence"/>
</dbReference>
<evidence type="ECO:0000256" key="3">
    <source>
        <dbReference type="ARBA" id="ARBA00022692"/>
    </source>
</evidence>
<evidence type="ECO:0000259" key="8">
    <source>
        <dbReference type="Pfam" id="PF12704"/>
    </source>
</evidence>
<sequence length="795" mass="89467">MLKNLLKVAVRNIVKEKSYSSINILGLTIGITCSIFLLLYIVDELSYDKYHENAENVYRVVSHIKEPDNEFTWAVAQIPMAPALKEKFPEVKDAVRFFGTGRTLFKYEDKRFYEEDFYLADSTVFNMFSYDFIEGDPGTALDRPNTVVISLAIARKYFDTENAIGKTLAYENGDLLEVTGVIKNVPKNSHFSFDGLISRSSNPDRQGSWGNFGVFTYIQLPENYNPEDMQTNFKSILEENVAPIFASIGITINYELQKITDIHLHSKIQDEAEGGGDISYIYIFSAIAVFMIIIACINYMNLATARSVRRAKEVGIRKVMGSQRKQLIYQFLSESLILGVVAMLLSLFLVFLLLPFFNDVTGKYISFSYILQPNILLALGAVILIVGILAGSYPAFYLSGFKPVSVLKGKISSQGGNVGLRKTLVVLQFCISIFMLISTLVVYDQLNYMRNKDLGFNKDRLIRIEMPGRDLQATYPALRNLLNSNPMVLSTANSSTSPGNNIGKVIFNVETNDGEMVERGVDFYAADYDYIPTLGMELVDGRNFSREILTDTAQSVLVNESMVKRMSWDQPIGKKFNLSNIGRPEVVKVIGVLKDYHQNSLYSEIEPLIVIFSKLNYFTYIKIAGENLKEAIKSVEQDWKKINPEKPFQYSFLDESFDEQYKADEKRGQIFTIFSILTIVIACLGLLGLASFTTQQRTKEIGIRKVMGSSIQSIVVLVSKEFMMLTGLATLLAFAGAYFFLNNWLKTFVYRIELSDEIGTFLLSAVIAMGITLLTVSFHSLKAASINPVNSLRSE</sequence>
<dbReference type="PANTHER" id="PTHR30572">
    <property type="entry name" value="MEMBRANE COMPONENT OF TRANSPORTER-RELATED"/>
    <property type="match status" value="1"/>
</dbReference>
<evidence type="ECO:0000256" key="5">
    <source>
        <dbReference type="ARBA" id="ARBA00023136"/>
    </source>
</evidence>
<keyword evidence="10" id="KW-1185">Reference proteome</keyword>
<dbReference type="RefSeq" id="WP_346760976.1">
    <property type="nucleotide sequence ID" value="NZ_JAUJEB010000007.1"/>
</dbReference>
<feature type="domain" description="MacB-like periplasmic core" evidence="8">
    <location>
        <begin position="20"/>
        <end position="232"/>
    </location>
</feature>
<feature type="transmembrane region" description="Helical" evidence="6">
    <location>
        <begin position="280"/>
        <end position="302"/>
    </location>
</feature>
<feature type="transmembrane region" description="Helical" evidence="6">
    <location>
        <begin position="714"/>
        <end position="741"/>
    </location>
</feature>
<gene>
    <name evidence="9" type="ORF">QQ020_26410</name>
</gene>
<feature type="domain" description="MacB-like periplasmic core" evidence="8">
    <location>
        <begin position="430"/>
        <end position="602"/>
    </location>
</feature>
<protein>
    <submittedName>
        <fullName evidence="9">ABC transporter permease</fullName>
    </submittedName>
</protein>
<dbReference type="Pfam" id="PF02687">
    <property type="entry name" value="FtsX"/>
    <property type="match status" value="2"/>
</dbReference>
<feature type="transmembrane region" description="Helical" evidence="6">
    <location>
        <begin position="419"/>
        <end position="443"/>
    </location>
</feature>
<dbReference type="Pfam" id="PF12704">
    <property type="entry name" value="MacB_PCD"/>
    <property type="match status" value="2"/>
</dbReference>
<feature type="transmembrane region" description="Helical" evidence="6">
    <location>
        <begin position="374"/>
        <end position="398"/>
    </location>
</feature>
<evidence type="ECO:0000259" key="7">
    <source>
        <dbReference type="Pfam" id="PF02687"/>
    </source>
</evidence>
<dbReference type="PANTHER" id="PTHR30572:SF18">
    <property type="entry name" value="ABC-TYPE MACROLIDE FAMILY EXPORT SYSTEM PERMEASE COMPONENT 2"/>
    <property type="match status" value="1"/>
</dbReference>
<evidence type="ECO:0000256" key="1">
    <source>
        <dbReference type="ARBA" id="ARBA00004651"/>
    </source>
</evidence>
<feature type="transmembrane region" description="Helical" evidence="6">
    <location>
        <begin position="21"/>
        <end position="42"/>
    </location>
</feature>
<evidence type="ECO:0000313" key="10">
    <source>
        <dbReference type="Proteomes" id="UP001172083"/>
    </source>
</evidence>
<dbReference type="InterPro" id="IPR025857">
    <property type="entry name" value="MacB_PCD"/>
</dbReference>
<name>A0ABT8LCX9_9BACT</name>
<accession>A0ABT8LCX9</accession>
<feature type="transmembrane region" description="Helical" evidence="6">
    <location>
        <begin position="327"/>
        <end position="354"/>
    </location>
</feature>
<keyword evidence="5 6" id="KW-0472">Membrane</keyword>
<comment type="subcellular location">
    <subcellularLocation>
        <location evidence="1">Cell membrane</location>
        <topology evidence="1">Multi-pass membrane protein</topology>
    </subcellularLocation>
</comment>
<feature type="transmembrane region" description="Helical" evidence="6">
    <location>
        <begin position="670"/>
        <end position="693"/>
    </location>
</feature>
<comment type="caution">
    <text evidence="9">The sequence shown here is derived from an EMBL/GenBank/DDBJ whole genome shotgun (WGS) entry which is preliminary data.</text>
</comment>
<keyword evidence="3 6" id="KW-0812">Transmembrane</keyword>
<dbReference type="InterPro" id="IPR003838">
    <property type="entry name" value="ABC3_permease_C"/>
</dbReference>
<dbReference type="EMBL" id="JAUJEB010000007">
    <property type="protein sequence ID" value="MDN5215638.1"/>
    <property type="molecule type" value="Genomic_DNA"/>
</dbReference>
<keyword evidence="4 6" id="KW-1133">Transmembrane helix</keyword>
<keyword evidence="2" id="KW-1003">Cell membrane</keyword>
<evidence type="ECO:0000256" key="4">
    <source>
        <dbReference type="ARBA" id="ARBA00022989"/>
    </source>
</evidence>
<feature type="domain" description="ABC3 transporter permease C-terminal" evidence="7">
    <location>
        <begin position="673"/>
        <end position="788"/>
    </location>
</feature>
<evidence type="ECO:0000313" key="9">
    <source>
        <dbReference type="EMBL" id="MDN5215638.1"/>
    </source>
</evidence>
<reference evidence="9" key="1">
    <citation type="submission" date="2023-06" db="EMBL/GenBank/DDBJ databases">
        <title>Genomic of Agaribacillus aureum.</title>
        <authorList>
            <person name="Wang G."/>
        </authorList>
    </citation>
    <scope>NUCLEOTIDE SEQUENCE</scope>
    <source>
        <strain evidence="9">BMA12</strain>
    </source>
</reference>
<organism evidence="9 10">
    <name type="scientific">Agaribacillus aureus</name>
    <dbReference type="NCBI Taxonomy" id="3051825"/>
    <lineage>
        <taxon>Bacteria</taxon>
        <taxon>Pseudomonadati</taxon>
        <taxon>Bacteroidota</taxon>
        <taxon>Cytophagia</taxon>
        <taxon>Cytophagales</taxon>
        <taxon>Splendidivirgaceae</taxon>
        <taxon>Agaribacillus</taxon>
    </lineage>
</organism>
<evidence type="ECO:0000256" key="2">
    <source>
        <dbReference type="ARBA" id="ARBA00022475"/>
    </source>
</evidence>
<evidence type="ECO:0000256" key="6">
    <source>
        <dbReference type="SAM" id="Phobius"/>
    </source>
</evidence>
<feature type="transmembrane region" description="Helical" evidence="6">
    <location>
        <begin position="761"/>
        <end position="781"/>
    </location>
</feature>
<proteinExistence type="predicted"/>
<dbReference type="InterPro" id="IPR050250">
    <property type="entry name" value="Macrolide_Exporter_MacB"/>
</dbReference>